<dbReference type="InterPro" id="IPR000914">
    <property type="entry name" value="SBP_5_dom"/>
</dbReference>
<dbReference type="OrthoDB" id="9772924at2"/>
<evidence type="ECO:0000256" key="1">
    <source>
        <dbReference type="ARBA" id="ARBA00005695"/>
    </source>
</evidence>
<feature type="domain" description="Solute-binding protein family 5" evidence="3">
    <location>
        <begin position="78"/>
        <end position="449"/>
    </location>
</feature>
<evidence type="ECO:0000313" key="5">
    <source>
        <dbReference type="Proteomes" id="UP000321561"/>
    </source>
</evidence>
<dbReference type="PROSITE" id="PS51257">
    <property type="entry name" value="PROKAR_LIPOPROTEIN"/>
    <property type="match status" value="1"/>
</dbReference>
<evidence type="ECO:0000259" key="3">
    <source>
        <dbReference type="Pfam" id="PF00496"/>
    </source>
</evidence>
<reference evidence="4 5" key="1">
    <citation type="submission" date="2019-07" db="EMBL/GenBank/DDBJ databases">
        <title>Complete Genome Sequence of Leptotrichia hongkongensis Strain JMUB5056.</title>
        <authorList>
            <person name="Watanabe S."/>
            <person name="Cui L."/>
        </authorList>
    </citation>
    <scope>NUCLEOTIDE SEQUENCE [LARGE SCALE GENOMIC DNA]</scope>
    <source>
        <strain evidence="4 5">JMUB5056</strain>
    </source>
</reference>
<organism evidence="4 5">
    <name type="scientific">Leptotrichia hongkongensis</name>
    <dbReference type="NCBI Taxonomy" id="554406"/>
    <lineage>
        <taxon>Bacteria</taxon>
        <taxon>Fusobacteriati</taxon>
        <taxon>Fusobacteriota</taxon>
        <taxon>Fusobacteriia</taxon>
        <taxon>Fusobacteriales</taxon>
        <taxon>Leptotrichiaceae</taxon>
        <taxon>Leptotrichia</taxon>
    </lineage>
</organism>
<dbReference type="AlphaFoldDB" id="A0A510L8N6"/>
<name>A0A510L8N6_9FUSO</name>
<dbReference type="PANTHER" id="PTHR30290:SF37">
    <property type="entry name" value="NICKEL-BINDING PERIPLASMIC PROTEIN"/>
    <property type="match status" value="1"/>
</dbReference>
<dbReference type="PIRSF" id="PIRSF002741">
    <property type="entry name" value="MppA"/>
    <property type="match status" value="1"/>
</dbReference>
<dbReference type="GO" id="GO:0016151">
    <property type="term" value="F:nickel cation binding"/>
    <property type="evidence" value="ECO:0007669"/>
    <property type="project" value="InterPro"/>
</dbReference>
<evidence type="ECO:0000256" key="2">
    <source>
        <dbReference type="ARBA" id="ARBA00022729"/>
    </source>
</evidence>
<gene>
    <name evidence="4" type="ORF">JMUB5056_0057</name>
</gene>
<dbReference type="PROSITE" id="PS01040">
    <property type="entry name" value="SBP_BACTERIAL_5"/>
    <property type="match status" value="1"/>
</dbReference>
<dbReference type="InterPro" id="IPR023765">
    <property type="entry name" value="SBP_5_CS"/>
</dbReference>
<dbReference type="CDD" id="cd08489">
    <property type="entry name" value="PBP2_NikA"/>
    <property type="match status" value="1"/>
</dbReference>
<dbReference type="GO" id="GO:0043190">
    <property type="term" value="C:ATP-binding cassette (ABC) transporter complex"/>
    <property type="evidence" value="ECO:0007669"/>
    <property type="project" value="InterPro"/>
</dbReference>
<dbReference type="InterPro" id="IPR011980">
    <property type="entry name" value="CntA-like"/>
</dbReference>
<dbReference type="Proteomes" id="UP000321561">
    <property type="component" value="Chromosome"/>
</dbReference>
<sequence>MKNSFKMIIILLIMGIIFACQPKQKETAKGKAEKSSKITLAFNQDPVGNLNPHEYLPSQFITQDMVYDGLVSYGENGKIKPMLAESWDISKDGKTYTFKLRKNVKFSDGSDFNAKNVVKNFDTIFSKQNKSNHSWFAFTNHLKSYRAVDDYTFEIVLDTAYTATLYDLAMIRPIRFLGDAGFPENGDTSKGIKKPIGTGAWVLKEHKNNEYAVFVRNEYYWGEKPAASEVVIKNIPDSETLALQFEAGDIDLIYGNGLISLDRFETYRQDKKYTTATSEPMSTRMILLNTTSPILKDLKVRQALSHAVDKQSIAKNIFGGVEKPADTIFAPNVPHTNIELTKYNFDLAKAETLLDEAGWKKGTDGMREKDGKKMILSFPYISSKVTDKNVGEYIQGEWKKIGIQVDLKAMEEKAYWENATAKNYDLMSDYSWGAPWDPHAYLTAMADDSVKGTNPAYAAQLGLPMKSELDKTIKALLIEPDETKLNEMYKYVLTTLQEQAVYIPISYQALLSVYRTGELKGVKFMPEENRIPVWTTVKVK</sequence>
<dbReference type="NCBIfam" id="TIGR02294">
    <property type="entry name" value="nickel_nikA"/>
    <property type="match status" value="1"/>
</dbReference>
<dbReference type="GO" id="GO:1904680">
    <property type="term" value="F:peptide transmembrane transporter activity"/>
    <property type="evidence" value="ECO:0007669"/>
    <property type="project" value="TreeGrafter"/>
</dbReference>
<dbReference type="Gene3D" id="3.10.105.10">
    <property type="entry name" value="Dipeptide-binding Protein, Domain 3"/>
    <property type="match status" value="1"/>
</dbReference>
<dbReference type="Gene3D" id="3.40.190.10">
    <property type="entry name" value="Periplasmic binding protein-like II"/>
    <property type="match status" value="1"/>
</dbReference>
<dbReference type="SUPFAM" id="SSF53850">
    <property type="entry name" value="Periplasmic binding protein-like II"/>
    <property type="match status" value="1"/>
</dbReference>
<dbReference type="GO" id="GO:0015675">
    <property type="term" value="P:nickel cation transport"/>
    <property type="evidence" value="ECO:0007669"/>
    <property type="project" value="InterPro"/>
</dbReference>
<keyword evidence="2" id="KW-0732">Signal</keyword>
<evidence type="ECO:0000313" key="4">
    <source>
        <dbReference type="EMBL" id="BBM58495.1"/>
    </source>
</evidence>
<dbReference type="GO" id="GO:0015833">
    <property type="term" value="P:peptide transport"/>
    <property type="evidence" value="ECO:0007669"/>
    <property type="project" value="TreeGrafter"/>
</dbReference>
<accession>A0A510L8N6</accession>
<dbReference type="InterPro" id="IPR039424">
    <property type="entry name" value="SBP_5"/>
</dbReference>
<dbReference type="RefSeq" id="WP_147004710.1">
    <property type="nucleotide sequence ID" value="NZ_AP019846.1"/>
</dbReference>
<dbReference type="PANTHER" id="PTHR30290">
    <property type="entry name" value="PERIPLASMIC BINDING COMPONENT OF ABC TRANSPORTER"/>
    <property type="match status" value="1"/>
</dbReference>
<proteinExistence type="inferred from homology"/>
<dbReference type="GO" id="GO:0030288">
    <property type="term" value="C:outer membrane-bounded periplasmic space"/>
    <property type="evidence" value="ECO:0007669"/>
    <property type="project" value="TreeGrafter"/>
</dbReference>
<dbReference type="InterPro" id="IPR030678">
    <property type="entry name" value="Peptide/Ni-bd"/>
</dbReference>
<protein>
    <submittedName>
        <fullName evidence="4">Nickel-binding periplasmic protein</fullName>
    </submittedName>
</protein>
<dbReference type="KEGG" id="lhg:JMUB5056_0057"/>
<dbReference type="GO" id="GO:0020037">
    <property type="term" value="F:heme binding"/>
    <property type="evidence" value="ECO:0007669"/>
    <property type="project" value="InterPro"/>
</dbReference>
<comment type="similarity">
    <text evidence="1">Belongs to the bacterial solute-binding protein 5 family.</text>
</comment>
<dbReference type="Pfam" id="PF00496">
    <property type="entry name" value="SBP_bac_5"/>
    <property type="match status" value="1"/>
</dbReference>
<dbReference type="EMBL" id="AP019846">
    <property type="protein sequence ID" value="BBM58495.1"/>
    <property type="molecule type" value="Genomic_DNA"/>
</dbReference>